<reference evidence="2 3" key="1">
    <citation type="submission" date="2014-02" db="EMBL/GenBank/DDBJ databases">
        <title>Genome sequence of Paenibacillus darwinianus reveals adaptive mechanisms for survival in Antarctic soils.</title>
        <authorList>
            <person name="Dsouza M."/>
            <person name="Taylor M.W."/>
            <person name="Turner S.J."/>
            <person name="Aislabie J."/>
        </authorList>
    </citation>
    <scope>NUCLEOTIDE SEQUENCE [LARGE SCALE GENOMIC DNA]</scope>
    <source>
        <strain evidence="2 3">CE1</strain>
    </source>
</reference>
<dbReference type="EMBL" id="JFHU01000049">
    <property type="protein sequence ID" value="EXX90877.1"/>
    <property type="molecule type" value="Genomic_DNA"/>
</dbReference>
<feature type="transmembrane region" description="Helical" evidence="1">
    <location>
        <begin position="266"/>
        <end position="288"/>
    </location>
</feature>
<keyword evidence="1" id="KW-0472">Membrane</keyword>
<dbReference type="AlphaFoldDB" id="A0A9W5S3K8"/>
<feature type="transmembrane region" description="Helical" evidence="1">
    <location>
        <begin position="76"/>
        <end position="93"/>
    </location>
</feature>
<organism evidence="2 3">
    <name type="scientific">Paenibacillus darwinianus</name>
    <dbReference type="NCBI Taxonomy" id="1380763"/>
    <lineage>
        <taxon>Bacteria</taxon>
        <taxon>Bacillati</taxon>
        <taxon>Bacillota</taxon>
        <taxon>Bacilli</taxon>
        <taxon>Bacillales</taxon>
        <taxon>Paenibacillaceae</taxon>
        <taxon>Paenibacillus</taxon>
    </lineage>
</organism>
<feature type="transmembrane region" description="Helical" evidence="1">
    <location>
        <begin position="113"/>
        <end position="137"/>
    </location>
</feature>
<evidence type="ECO:0000313" key="3">
    <source>
        <dbReference type="Proteomes" id="UP000053750"/>
    </source>
</evidence>
<keyword evidence="3" id="KW-1185">Reference proteome</keyword>
<dbReference type="Proteomes" id="UP000053750">
    <property type="component" value="Unassembled WGS sequence"/>
</dbReference>
<proteinExistence type="predicted"/>
<keyword evidence="1" id="KW-1133">Transmembrane helix</keyword>
<keyword evidence="1" id="KW-0812">Transmembrane</keyword>
<dbReference type="RefSeq" id="WP_223298983.1">
    <property type="nucleotide sequence ID" value="NZ_KK082172.1"/>
</dbReference>
<sequence length="300" mass="33396">MNEALFRLVMGGVLTAQFGFGFIAVTALLKAVLERRPRWAHLTSEDGSGSGRLIPDRWLRIGGLSRNSPSFRERESLLAGCGFTADAAIYALARRAAVLVLGSAGTSAALSTGFLSALGLPPMALTAVFLLAATVCWRDKPLLEAFRQYRGQRIMRELNAVSSQLLYFAGTSMNLHVKLMRSVPYTTVIRSDLQRLLGEWYHDAGDAIRRFKLRIGTPEGAGFAETIEALRLHEDEAYYDLLKERVADYKIKLELARESRKESASYALFVFAGAPILYTFQIFIYPWVQEGQKLFQSLNS</sequence>
<gene>
    <name evidence="2" type="ORF">BG53_12715</name>
</gene>
<comment type="caution">
    <text evidence="2">The sequence shown here is derived from an EMBL/GenBank/DDBJ whole genome shotgun (WGS) entry which is preliminary data.</text>
</comment>
<feature type="transmembrane region" description="Helical" evidence="1">
    <location>
        <begin position="6"/>
        <end position="29"/>
    </location>
</feature>
<evidence type="ECO:0000256" key="1">
    <source>
        <dbReference type="SAM" id="Phobius"/>
    </source>
</evidence>
<accession>A0A9W5S3K8</accession>
<evidence type="ECO:0000313" key="2">
    <source>
        <dbReference type="EMBL" id="EXX90877.1"/>
    </source>
</evidence>
<protein>
    <submittedName>
        <fullName evidence="2">Uncharacterized protein</fullName>
    </submittedName>
</protein>
<name>A0A9W5S3K8_9BACL</name>